<evidence type="ECO:0000313" key="6">
    <source>
        <dbReference type="EMBL" id="GLI52533.1"/>
    </source>
</evidence>
<dbReference type="GO" id="GO:0002143">
    <property type="term" value="P:tRNA wobble position uridine thiolation"/>
    <property type="evidence" value="ECO:0007669"/>
    <property type="project" value="TreeGrafter"/>
</dbReference>
<dbReference type="AlphaFoldDB" id="A0A9W6LJV4"/>
<dbReference type="SUPFAM" id="SSF69721">
    <property type="entry name" value="DsrC, the gamma subunit of dissimilatory sulfite reductase"/>
    <property type="match status" value="1"/>
</dbReference>
<evidence type="ECO:0000313" key="7">
    <source>
        <dbReference type="Proteomes" id="UP001144297"/>
    </source>
</evidence>
<keyword evidence="4" id="KW-0808">Transferase</keyword>
<protein>
    <submittedName>
        <fullName evidence="6">Sulfurtransferase TusE</fullName>
    </submittedName>
</protein>
<dbReference type="PANTHER" id="PTHR37010:SF1">
    <property type="entry name" value="SULFURTRANSFERASE TUSE"/>
    <property type="match status" value="1"/>
</dbReference>
<dbReference type="PIRSF" id="PIRSF006223">
    <property type="entry name" value="DsrC_TusE"/>
    <property type="match status" value="1"/>
</dbReference>
<dbReference type="EMBL" id="BSDX01000001">
    <property type="protein sequence ID" value="GLI52533.1"/>
    <property type="molecule type" value="Genomic_DNA"/>
</dbReference>
<evidence type="ECO:0000256" key="4">
    <source>
        <dbReference type="ARBA" id="ARBA00022679"/>
    </source>
</evidence>
<proteinExistence type="inferred from homology"/>
<dbReference type="Proteomes" id="UP001144297">
    <property type="component" value="Unassembled WGS sequence"/>
</dbReference>
<comment type="subcellular location">
    <subcellularLocation>
        <location evidence="1">Cytoplasm</location>
    </subcellularLocation>
</comment>
<dbReference type="GO" id="GO:0005737">
    <property type="term" value="C:cytoplasm"/>
    <property type="evidence" value="ECO:0007669"/>
    <property type="project" value="UniProtKB-SubCell"/>
</dbReference>
<name>A0A9W6LJV4_9BACT</name>
<reference evidence="6" key="1">
    <citation type="submission" date="2022-12" db="EMBL/GenBank/DDBJ databases">
        <title>Reference genome sequencing for broad-spectrum identification of bacterial and archaeal isolates by mass spectrometry.</title>
        <authorList>
            <person name="Sekiguchi Y."/>
            <person name="Tourlousse D.M."/>
        </authorList>
    </citation>
    <scope>NUCLEOTIDE SEQUENCE</scope>
    <source>
        <strain evidence="6">TSL-P1</strain>
    </source>
</reference>
<dbReference type="InterPro" id="IPR043163">
    <property type="entry name" value="DsrC-like_N"/>
</dbReference>
<evidence type="ECO:0000256" key="2">
    <source>
        <dbReference type="ARBA" id="ARBA00005718"/>
    </source>
</evidence>
<keyword evidence="3" id="KW-0963">Cytoplasm</keyword>
<organism evidence="6 7">
    <name type="scientific">Thermodesulfovibrio yellowstonii</name>
    <dbReference type="NCBI Taxonomy" id="28262"/>
    <lineage>
        <taxon>Bacteria</taxon>
        <taxon>Pseudomonadati</taxon>
        <taxon>Nitrospirota</taxon>
        <taxon>Thermodesulfovibrionia</taxon>
        <taxon>Thermodesulfovibrionales</taxon>
        <taxon>Thermodesulfovibrionaceae</taxon>
        <taxon>Thermodesulfovibrio</taxon>
    </lineage>
</organism>
<feature type="active site" description="Cysteine persulfide intermediate" evidence="5">
    <location>
        <position position="110"/>
    </location>
</feature>
<keyword evidence="7" id="KW-1185">Reference proteome</keyword>
<comment type="similarity">
    <text evidence="2">Belongs to the DsrC/TusE family.</text>
</comment>
<dbReference type="GO" id="GO:0016740">
    <property type="term" value="F:transferase activity"/>
    <property type="evidence" value="ECO:0007669"/>
    <property type="project" value="UniProtKB-KW"/>
</dbReference>
<dbReference type="GO" id="GO:0097163">
    <property type="term" value="F:sulfur carrier activity"/>
    <property type="evidence" value="ECO:0007669"/>
    <property type="project" value="TreeGrafter"/>
</dbReference>
<dbReference type="Gene3D" id="3.30.1420.10">
    <property type="match status" value="1"/>
</dbReference>
<evidence type="ECO:0000256" key="5">
    <source>
        <dbReference type="PIRSR" id="PIRSR006223-50"/>
    </source>
</evidence>
<evidence type="ECO:0000256" key="1">
    <source>
        <dbReference type="ARBA" id="ARBA00004496"/>
    </source>
</evidence>
<evidence type="ECO:0000256" key="3">
    <source>
        <dbReference type="ARBA" id="ARBA00022490"/>
    </source>
</evidence>
<dbReference type="FunFam" id="1.10.10.370:FF:000001">
    <property type="entry name" value="Sulfurtransferase"/>
    <property type="match status" value="1"/>
</dbReference>
<comment type="caution">
    <text evidence="6">The sequence shown here is derived from an EMBL/GenBank/DDBJ whole genome shotgun (WGS) entry which is preliminary data.</text>
</comment>
<dbReference type="Pfam" id="PF04358">
    <property type="entry name" value="DsrC"/>
    <property type="match status" value="1"/>
</dbReference>
<dbReference type="Gene3D" id="1.10.10.370">
    <property type="entry name" value="DsrC-like protein, C-terminal domain"/>
    <property type="match status" value="1"/>
</dbReference>
<gene>
    <name evidence="6" type="ORF">TISLANDTSLP1_02260</name>
</gene>
<dbReference type="InterPro" id="IPR025526">
    <property type="entry name" value="DsrC-like_dom_sf"/>
</dbReference>
<dbReference type="PANTHER" id="PTHR37010">
    <property type="entry name" value="SULFURTRANSFERASE TUSE"/>
    <property type="match status" value="1"/>
</dbReference>
<dbReference type="NCBIfam" id="TIGR03342">
    <property type="entry name" value="dsrC_tusE_dsvC"/>
    <property type="match status" value="1"/>
</dbReference>
<accession>A0A9W6LJV4</accession>
<dbReference type="InterPro" id="IPR042072">
    <property type="entry name" value="DsrC-like_C"/>
</dbReference>
<dbReference type="InterPro" id="IPR007453">
    <property type="entry name" value="DsrC/TusE"/>
</dbReference>
<sequence>MPYIEFKGKQIELDEDGYIQNLDDWTPELAEYMAQQDGLTLTEQHWEVINFLRDYYQKYQIAPMIKILVKEMAKMFGPDKGNTKYLYGLFPDGPAKQACRYAGLPKPTGCV</sequence>